<gene>
    <name evidence="2" type="ORF">ETSY1_07930</name>
</gene>
<dbReference type="EMBL" id="AZHW01000249">
    <property type="protein sequence ID" value="ETX01288.1"/>
    <property type="molecule type" value="Genomic_DNA"/>
</dbReference>
<dbReference type="AlphaFoldDB" id="W4LTJ7"/>
<feature type="region of interest" description="Disordered" evidence="1">
    <location>
        <begin position="43"/>
        <end position="67"/>
    </location>
</feature>
<comment type="caution">
    <text evidence="2">The sequence shown here is derived from an EMBL/GenBank/DDBJ whole genome shotgun (WGS) entry which is preliminary data.</text>
</comment>
<feature type="compositionally biased region" description="Basic and acidic residues" evidence="1">
    <location>
        <begin position="43"/>
        <end position="57"/>
    </location>
</feature>
<dbReference type="HOGENOM" id="CLU_2823058_0_0_7"/>
<dbReference type="Proteomes" id="UP000019141">
    <property type="component" value="Unassembled WGS sequence"/>
</dbReference>
<evidence type="ECO:0000313" key="2">
    <source>
        <dbReference type="EMBL" id="ETX01288.1"/>
    </source>
</evidence>
<accession>W4LTJ7</accession>
<evidence type="ECO:0000313" key="3">
    <source>
        <dbReference type="Proteomes" id="UP000019141"/>
    </source>
</evidence>
<reference evidence="2 3" key="1">
    <citation type="journal article" date="2014" name="Nature">
        <title>An environmental bacterial taxon with a large and distinct metabolic repertoire.</title>
        <authorList>
            <person name="Wilson M.C."/>
            <person name="Mori T."/>
            <person name="Ruckert C."/>
            <person name="Uria A.R."/>
            <person name="Helf M.J."/>
            <person name="Takada K."/>
            <person name="Gernert C."/>
            <person name="Steffens U.A."/>
            <person name="Heycke N."/>
            <person name="Schmitt S."/>
            <person name="Rinke C."/>
            <person name="Helfrich E.J."/>
            <person name="Brachmann A.O."/>
            <person name="Gurgui C."/>
            <person name="Wakimoto T."/>
            <person name="Kracht M."/>
            <person name="Crusemann M."/>
            <person name="Hentschel U."/>
            <person name="Abe I."/>
            <person name="Matsunaga S."/>
            <person name="Kalinowski J."/>
            <person name="Takeyama H."/>
            <person name="Piel J."/>
        </authorList>
    </citation>
    <scope>NUCLEOTIDE SEQUENCE [LARGE SCALE GENOMIC DNA]</scope>
    <source>
        <strain evidence="3">TSY1</strain>
    </source>
</reference>
<protein>
    <submittedName>
        <fullName evidence="2">Uncharacterized protein</fullName>
    </submittedName>
</protein>
<evidence type="ECO:0000256" key="1">
    <source>
        <dbReference type="SAM" id="MobiDB-lite"/>
    </source>
</evidence>
<keyword evidence="3" id="KW-1185">Reference proteome</keyword>
<name>W4LTJ7_ENTF1</name>
<proteinExistence type="predicted"/>
<organism evidence="2 3">
    <name type="scientific">Entotheonella factor</name>
    <dbReference type="NCBI Taxonomy" id="1429438"/>
    <lineage>
        <taxon>Bacteria</taxon>
        <taxon>Pseudomonadati</taxon>
        <taxon>Nitrospinota/Tectimicrobiota group</taxon>
        <taxon>Candidatus Tectimicrobiota</taxon>
        <taxon>Candidatus Entotheonellia</taxon>
        <taxon>Candidatus Entotheonellales</taxon>
        <taxon>Candidatus Entotheonellaceae</taxon>
        <taxon>Candidatus Entotheonella</taxon>
    </lineage>
</organism>
<sequence length="67" mass="7967">MMAIETQKAETDQGISLSQRREFMKLPLAERRKRLAEQAERMAKHYEQEPERLEREAWQGASYAKND</sequence>